<evidence type="ECO:0000313" key="6">
    <source>
        <dbReference type="EMBL" id="KAI6655870.1"/>
    </source>
</evidence>
<sequence>MTECLEQLLQGTTLTPLNTGKEQPNDKEEILKGTQDENSNLLKIYRKIHNKRVINKSRKDINSKLSMKDVLKTVNTERISNLAKNLDPIAQRSKVTKKPTSIPVSSRALRIAASTNTNKAVGKWEHFVTTNNQAQFLTFDEPRYNPITTTQDIASNFRPNSLLEKKLLGMVSDNVNSIDFKDTELSIAEQRALEKVSLEEARMRRTELKRFRILLSKYEAKCKREKRIKSKHFHKMKRKEKFKNAYFDNNEDKLERVRIRERVTLKHTHGSKWIKRLNKINFNDKNARNILHKQKEVAREMKKHPRTQVNDDSDTEHPDTTEGISEISRFISNSKNPWLKPQQDSVLLLSEDKESRDTSDNKWLESQLNESGFNKDDVAAAFAYDDITLDFMDEKEQKETEELEESDSLPGWGRWAGKDGNIENKKFSKKEMKKKSKKPRPKAKFNLPLVILNDERKDDLRKHQVIKVPFPFQSQSHFESTLHKPTGREWNTESRFIEKTRPRFSVPTGKIIPPAGGRKDPHKDRNKN</sequence>
<feature type="compositionally biased region" description="Basic and acidic residues" evidence="5">
    <location>
        <begin position="480"/>
        <end position="501"/>
    </location>
</feature>
<dbReference type="PANTHER" id="PTHR14150:SF12">
    <property type="entry name" value="U3 SMALL NUCLEOLAR RNA-ASSOCIATED PROTEIN 14 HOMOLOG A"/>
    <property type="match status" value="1"/>
</dbReference>
<evidence type="ECO:0000256" key="1">
    <source>
        <dbReference type="ARBA" id="ARBA00004604"/>
    </source>
</evidence>
<dbReference type="Pfam" id="PF04615">
    <property type="entry name" value="Utp14"/>
    <property type="match status" value="2"/>
</dbReference>
<reference evidence="6 7" key="1">
    <citation type="journal article" date="2023" name="BMC Biol.">
        <title>The compact genome of the sponge Oopsacas minuta (Hexactinellida) is lacking key metazoan core genes.</title>
        <authorList>
            <person name="Santini S."/>
            <person name="Schenkelaars Q."/>
            <person name="Jourda C."/>
            <person name="Duchesne M."/>
            <person name="Belahbib H."/>
            <person name="Rocher C."/>
            <person name="Selva M."/>
            <person name="Riesgo A."/>
            <person name="Vervoort M."/>
            <person name="Leys S.P."/>
            <person name="Kodjabachian L."/>
            <person name="Le Bivic A."/>
            <person name="Borchiellini C."/>
            <person name="Claverie J.M."/>
            <person name="Renard E."/>
        </authorList>
    </citation>
    <scope>NUCLEOTIDE SEQUENCE [LARGE SCALE GENOMIC DNA]</scope>
    <source>
        <strain evidence="6">SPO-2</strain>
    </source>
</reference>
<evidence type="ECO:0000313" key="7">
    <source>
        <dbReference type="Proteomes" id="UP001165289"/>
    </source>
</evidence>
<evidence type="ECO:0000256" key="5">
    <source>
        <dbReference type="SAM" id="MobiDB-lite"/>
    </source>
</evidence>
<evidence type="ECO:0000256" key="3">
    <source>
        <dbReference type="ARBA" id="ARBA00022553"/>
    </source>
</evidence>
<name>A0AAV7K5H7_9METZ</name>
<evidence type="ECO:0000256" key="2">
    <source>
        <dbReference type="ARBA" id="ARBA00007774"/>
    </source>
</evidence>
<comment type="similarity">
    <text evidence="2">Belongs to the UTP14 family.</text>
</comment>
<gene>
    <name evidence="6" type="ORF">LOD99_1604</name>
</gene>
<protein>
    <submittedName>
        <fullName evidence="6">U3 small nucleolar RNA-associated protein 14</fullName>
    </submittedName>
</protein>
<proteinExistence type="inferred from homology"/>
<feature type="region of interest" description="Disordered" evidence="5">
    <location>
        <begin position="297"/>
        <end position="322"/>
    </location>
</feature>
<feature type="region of interest" description="Disordered" evidence="5">
    <location>
        <begin position="396"/>
        <end position="448"/>
    </location>
</feature>
<keyword evidence="3" id="KW-0597">Phosphoprotein</keyword>
<feature type="compositionally biased region" description="Basic and acidic residues" evidence="5">
    <location>
        <begin position="517"/>
        <end position="528"/>
    </location>
</feature>
<comment type="caution">
    <text evidence="6">The sequence shown here is derived from an EMBL/GenBank/DDBJ whole genome shotgun (WGS) entry which is preliminary data.</text>
</comment>
<dbReference type="AlphaFoldDB" id="A0AAV7K5H7"/>
<organism evidence="6 7">
    <name type="scientific">Oopsacas minuta</name>
    <dbReference type="NCBI Taxonomy" id="111878"/>
    <lineage>
        <taxon>Eukaryota</taxon>
        <taxon>Metazoa</taxon>
        <taxon>Porifera</taxon>
        <taxon>Hexactinellida</taxon>
        <taxon>Hexasterophora</taxon>
        <taxon>Lyssacinosida</taxon>
        <taxon>Leucopsacidae</taxon>
        <taxon>Oopsacas</taxon>
    </lineage>
</organism>
<dbReference type="InterPro" id="IPR006709">
    <property type="entry name" value="SSU_processome_Utp14"/>
</dbReference>
<keyword evidence="7" id="KW-1185">Reference proteome</keyword>
<comment type="subcellular location">
    <subcellularLocation>
        <location evidence="1">Nucleus</location>
        <location evidence="1">Nucleolus</location>
    </subcellularLocation>
</comment>
<dbReference type="GO" id="GO:0032040">
    <property type="term" value="C:small-subunit processome"/>
    <property type="evidence" value="ECO:0007669"/>
    <property type="project" value="InterPro"/>
</dbReference>
<evidence type="ECO:0000256" key="4">
    <source>
        <dbReference type="ARBA" id="ARBA00023242"/>
    </source>
</evidence>
<keyword evidence="4" id="KW-0539">Nucleus</keyword>
<dbReference type="Proteomes" id="UP001165289">
    <property type="component" value="Unassembled WGS sequence"/>
</dbReference>
<accession>A0AAV7K5H7</accession>
<feature type="compositionally biased region" description="Basic residues" evidence="5">
    <location>
        <begin position="431"/>
        <end position="443"/>
    </location>
</feature>
<feature type="region of interest" description="Disordered" evidence="5">
    <location>
        <begin position="477"/>
        <end position="528"/>
    </location>
</feature>
<dbReference type="EMBL" id="JAKMXF010000166">
    <property type="protein sequence ID" value="KAI6655870.1"/>
    <property type="molecule type" value="Genomic_DNA"/>
</dbReference>
<dbReference type="PANTHER" id="PTHR14150">
    <property type="entry name" value="U3 SMALL NUCLEOLAR RNA-ASSOCIATED PROTEIN 14"/>
    <property type="match status" value="1"/>
</dbReference>
<dbReference type="GO" id="GO:0006364">
    <property type="term" value="P:rRNA processing"/>
    <property type="evidence" value="ECO:0007669"/>
    <property type="project" value="InterPro"/>
</dbReference>
<feature type="compositionally biased region" description="Basic and acidic residues" evidence="5">
    <location>
        <begin position="416"/>
        <end position="430"/>
    </location>
</feature>